<gene>
    <name evidence="9" type="ORF">CMN54_10705</name>
</gene>
<accession>A0A2D6YL87</accession>
<dbReference type="EMBL" id="NZEX01000122">
    <property type="protein sequence ID" value="MAH63892.1"/>
    <property type="molecule type" value="Genomic_DNA"/>
</dbReference>
<keyword evidence="5 7" id="KW-1133">Transmembrane helix</keyword>
<feature type="transmembrane region" description="Helical" evidence="7">
    <location>
        <begin position="69"/>
        <end position="93"/>
    </location>
</feature>
<dbReference type="AlphaFoldDB" id="A0A2D6YL87"/>
<reference evidence="10" key="1">
    <citation type="submission" date="2017-09" db="EMBL/GenBank/DDBJ databases">
        <title>The Reconstruction of 2,631 Draft Metagenome-Assembled Genomes from the Global Oceans.</title>
        <authorList>
            <person name="Tully B.J."/>
            <person name="Graham E.D."/>
            <person name="Heidelberg J.F."/>
        </authorList>
    </citation>
    <scope>NUCLEOTIDE SEQUENCE [LARGE SCALE GENOMIC DNA]</scope>
</reference>
<keyword evidence="4 7" id="KW-0812">Transmembrane</keyword>
<dbReference type="GO" id="GO:0005886">
    <property type="term" value="C:plasma membrane"/>
    <property type="evidence" value="ECO:0007669"/>
    <property type="project" value="UniProtKB-SubCell"/>
</dbReference>
<feature type="transmembrane region" description="Helical" evidence="7">
    <location>
        <begin position="182"/>
        <end position="204"/>
    </location>
</feature>
<feature type="transmembrane region" description="Helical" evidence="7">
    <location>
        <begin position="138"/>
        <end position="161"/>
    </location>
</feature>
<dbReference type="InterPro" id="IPR035906">
    <property type="entry name" value="MetI-like_sf"/>
</dbReference>
<sequence>MYKVSRWSAVSTQTVLVGWAVIVIFPMIWMIYSSFKTDQELFFSPWAPPMELQWDNFARAWTKAHVGDYLLNTLIVVIPALLLTLIISAMAAYVLARFEFVGRRFLFYMFLSGMLFPVFLALVPLFNLVNQLKMLNTFHGLILVYIAYSLPFTIFFLTGFFKTLPTEIEESAIMDGANPYQVFFKVMLPMASPGLISMGIFNFLGMWNQYVLPLVLISDESKYMLSQGLAFMLFKQFYENDWSALFAALTIIMVPTLIVYITFQKQIQDGITTGALKG</sequence>
<dbReference type="InterPro" id="IPR000515">
    <property type="entry name" value="MetI-like"/>
</dbReference>
<keyword evidence="6 7" id="KW-0472">Membrane</keyword>
<proteinExistence type="inferred from homology"/>
<comment type="caution">
    <text evidence="9">The sequence shown here is derived from an EMBL/GenBank/DDBJ whole genome shotgun (WGS) entry which is preliminary data.</text>
</comment>
<evidence type="ECO:0000313" key="10">
    <source>
        <dbReference type="Proteomes" id="UP000226525"/>
    </source>
</evidence>
<evidence type="ECO:0000313" key="9">
    <source>
        <dbReference type="EMBL" id="MAH63892.1"/>
    </source>
</evidence>
<evidence type="ECO:0000256" key="6">
    <source>
        <dbReference type="ARBA" id="ARBA00023136"/>
    </source>
</evidence>
<dbReference type="Pfam" id="PF00528">
    <property type="entry name" value="BPD_transp_1"/>
    <property type="match status" value="1"/>
</dbReference>
<feature type="domain" description="ABC transmembrane type-1" evidence="8">
    <location>
        <begin position="70"/>
        <end position="263"/>
    </location>
</feature>
<comment type="subcellular location">
    <subcellularLocation>
        <location evidence="1 7">Cell membrane</location>
        <topology evidence="1 7">Multi-pass membrane protein</topology>
    </subcellularLocation>
</comment>
<dbReference type="SUPFAM" id="SSF161098">
    <property type="entry name" value="MetI-like"/>
    <property type="match status" value="1"/>
</dbReference>
<dbReference type="CDD" id="cd06261">
    <property type="entry name" value="TM_PBP2"/>
    <property type="match status" value="1"/>
</dbReference>
<feature type="transmembrane region" description="Helical" evidence="7">
    <location>
        <begin position="105"/>
        <end position="126"/>
    </location>
</feature>
<dbReference type="GO" id="GO:0055085">
    <property type="term" value="P:transmembrane transport"/>
    <property type="evidence" value="ECO:0007669"/>
    <property type="project" value="InterPro"/>
</dbReference>
<feature type="transmembrane region" description="Helical" evidence="7">
    <location>
        <begin position="12"/>
        <end position="32"/>
    </location>
</feature>
<name>A0A2D6YL87_9DELT</name>
<comment type="similarity">
    <text evidence="7">Belongs to the binding-protein-dependent transport system permease family.</text>
</comment>
<protein>
    <submittedName>
        <fullName evidence="9">Sugar ABC transporter permease</fullName>
    </submittedName>
</protein>
<dbReference type="Proteomes" id="UP000226525">
    <property type="component" value="Unassembled WGS sequence"/>
</dbReference>
<evidence type="ECO:0000256" key="3">
    <source>
        <dbReference type="ARBA" id="ARBA00022475"/>
    </source>
</evidence>
<keyword evidence="2 7" id="KW-0813">Transport</keyword>
<evidence type="ECO:0000256" key="2">
    <source>
        <dbReference type="ARBA" id="ARBA00022448"/>
    </source>
</evidence>
<evidence type="ECO:0000259" key="8">
    <source>
        <dbReference type="PROSITE" id="PS50928"/>
    </source>
</evidence>
<keyword evidence="3" id="KW-1003">Cell membrane</keyword>
<evidence type="ECO:0000256" key="1">
    <source>
        <dbReference type="ARBA" id="ARBA00004651"/>
    </source>
</evidence>
<evidence type="ECO:0000256" key="5">
    <source>
        <dbReference type="ARBA" id="ARBA00022989"/>
    </source>
</evidence>
<dbReference type="PROSITE" id="PS50928">
    <property type="entry name" value="ABC_TM1"/>
    <property type="match status" value="1"/>
</dbReference>
<dbReference type="PANTHER" id="PTHR43744">
    <property type="entry name" value="ABC TRANSPORTER PERMEASE PROTEIN MG189-RELATED-RELATED"/>
    <property type="match status" value="1"/>
</dbReference>
<evidence type="ECO:0000256" key="4">
    <source>
        <dbReference type="ARBA" id="ARBA00022692"/>
    </source>
</evidence>
<organism evidence="9 10">
    <name type="scientific">SAR324 cluster bacterium</name>
    <dbReference type="NCBI Taxonomy" id="2024889"/>
    <lineage>
        <taxon>Bacteria</taxon>
        <taxon>Deltaproteobacteria</taxon>
        <taxon>SAR324 cluster</taxon>
    </lineage>
</organism>
<evidence type="ECO:0000256" key="7">
    <source>
        <dbReference type="RuleBase" id="RU363032"/>
    </source>
</evidence>
<dbReference type="PANTHER" id="PTHR43744:SF8">
    <property type="entry name" value="SN-GLYCEROL-3-PHOSPHATE TRANSPORT SYSTEM PERMEASE PROTEIN UGPE"/>
    <property type="match status" value="1"/>
</dbReference>
<dbReference type="Gene3D" id="1.10.3720.10">
    <property type="entry name" value="MetI-like"/>
    <property type="match status" value="1"/>
</dbReference>
<feature type="transmembrane region" description="Helical" evidence="7">
    <location>
        <begin position="242"/>
        <end position="263"/>
    </location>
</feature>